<protein>
    <submittedName>
        <fullName evidence="1">Uncharacterized protein</fullName>
    </submittedName>
</protein>
<dbReference type="InterPro" id="IPR032675">
    <property type="entry name" value="LRR_dom_sf"/>
</dbReference>
<dbReference type="RefSeq" id="WP_058480934.1">
    <property type="nucleotide sequence ID" value="NZ_CAAAIQ010000001.1"/>
</dbReference>
<organism evidence="1 2">
    <name type="scientific">Legionella waltersii</name>
    <dbReference type="NCBI Taxonomy" id="66969"/>
    <lineage>
        <taxon>Bacteria</taxon>
        <taxon>Pseudomonadati</taxon>
        <taxon>Pseudomonadota</taxon>
        <taxon>Gammaproteobacteria</taxon>
        <taxon>Legionellales</taxon>
        <taxon>Legionellaceae</taxon>
        <taxon>Legionella</taxon>
    </lineage>
</organism>
<proteinExistence type="predicted"/>
<comment type="caution">
    <text evidence="1">The sequence shown here is derived from an EMBL/GenBank/DDBJ whole genome shotgun (WGS) entry which is preliminary data.</text>
</comment>
<dbReference type="SUPFAM" id="SSF52047">
    <property type="entry name" value="RNI-like"/>
    <property type="match status" value="1"/>
</dbReference>
<dbReference type="InterPro" id="IPR052394">
    <property type="entry name" value="LRR-containing"/>
</dbReference>
<dbReference type="OrthoDB" id="5328358at2"/>
<name>A0A0W1A5G4_9GAMM</name>
<dbReference type="PATRIC" id="fig|66969.6.peg.2514"/>
<reference evidence="1 2" key="1">
    <citation type="submission" date="2015-11" db="EMBL/GenBank/DDBJ databases">
        <title>Genomic analysis of 38 Legionella species identifies large and diverse effector repertoires.</title>
        <authorList>
            <person name="Burstein D."/>
            <person name="Amaro F."/>
            <person name="Zusman T."/>
            <person name="Lifshitz Z."/>
            <person name="Cohen O."/>
            <person name="Gilbert J.A."/>
            <person name="Pupko T."/>
            <person name="Shuman H.A."/>
            <person name="Segal G."/>
        </authorList>
    </citation>
    <scope>NUCLEOTIDE SEQUENCE [LARGE SCALE GENOMIC DNA]</scope>
    <source>
        <strain evidence="1 2">ATCC 51914</strain>
    </source>
</reference>
<evidence type="ECO:0000313" key="2">
    <source>
        <dbReference type="Proteomes" id="UP000054729"/>
    </source>
</evidence>
<accession>A0A0W1A5G4</accession>
<sequence length="506" mass="58427">MIEELHKANYLSLEQKNHYLEKIPVELTLEERCDIAANRCDFKEAIAIADIYNQKGVYWAGMAIYWLCKAFEFNPDLQKTFDLDAFFKRFKQLYYPGIFAERYQPLLEVLKRNTTISEVNFGTYFNPDYVNKYLADFLAESNTIKTLDLSTAWNQDNSNVLNDSDMDYIAHALKFNSSIEELILCQQPIGDEGLFILLNGLKDNKNTKLRVLNLAATGLSEIGVAALIEFMQNNVTLECVNIKLSPLFNSTKTEEQYIEQIEKITDRNRQLHLQHQLPNNKVQFNNTDTSTHHETNQNSSPLAQQSFLNTLGERLHVGKNLRSRTDINWFMRFEEICADYADLKALIIHISEYKNDGLRFVIVLEHKKELNIDALSGEGFVFNTHGSGISTNSKKVHFSVNGPGYQNYYFHKNSSVLDITIDGIKVKNQEELDKKLEEAFVEIKLVISQMFTNGIYRFDKKQPCVSWLTSKEATFEYLRKRAENDGSVLLYDQSSFPEHSQELKIN</sequence>
<keyword evidence="2" id="KW-1185">Reference proteome</keyword>
<dbReference type="Gene3D" id="3.80.10.10">
    <property type="entry name" value="Ribonuclease Inhibitor"/>
    <property type="match status" value="1"/>
</dbReference>
<evidence type="ECO:0000313" key="1">
    <source>
        <dbReference type="EMBL" id="KTD76589.1"/>
    </source>
</evidence>
<gene>
    <name evidence="1" type="ORF">Lwal_2311</name>
</gene>
<dbReference type="STRING" id="66969.Lwal_2311"/>
<dbReference type="AlphaFoldDB" id="A0A0W1A5G4"/>
<dbReference type="EMBL" id="LNZB01000051">
    <property type="protein sequence ID" value="KTD76589.1"/>
    <property type="molecule type" value="Genomic_DNA"/>
</dbReference>
<dbReference type="PANTHER" id="PTHR24114">
    <property type="entry name" value="LEUCINE RICH REPEAT FAMILY PROTEIN"/>
    <property type="match status" value="1"/>
</dbReference>
<dbReference type="PANTHER" id="PTHR24114:SF2">
    <property type="entry name" value="F-BOX DOMAIN-CONTAINING PROTEIN-RELATED"/>
    <property type="match status" value="1"/>
</dbReference>
<dbReference type="Proteomes" id="UP000054729">
    <property type="component" value="Unassembled WGS sequence"/>
</dbReference>
<dbReference type="SMART" id="SM00368">
    <property type="entry name" value="LRR_RI"/>
    <property type="match status" value="2"/>
</dbReference>